<organism evidence="3">
    <name type="scientific">Chromera velia CCMP2878</name>
    <dbReference type="NCBI Taxonomy" id="1169474"/>
    <lineage>
        <taxon>Eukaryota</taxon>
        <taxon>Sar</taxon>
        <taxon>Alveolata</taxon>
        <taxon>Colpodellida</taxon>
        <taxon>Chromeraceae</taxon>
        <taxon>Chromera</taxon>
    </lineage>
</organism>
<protein>
    <submittedName>
        <fullName evidence="3">Uncharacterized protein</fullName>
    </submittedName>
</protein>
<reference evidence="3" key="1">
    <citation type="submission" date="2014-11" db="EMBL/GenBank/DDBJ databases">
        <authorList>
            <person name="Otto D Thomas"/>
            <person name="Naeem Raeece"/>
        </authorList>
    </citation>
    <scope>NUCLEOTIDE SEQUENCE</scope>
</reference>
<feature type="chain" id="PRO_5005188884" evidence="2">
    <location>
        <begin position="26"/>
        <end position="130"/>
    </location>
</feature>
<evidence type="ECO:0000256" key="1">
    <source>
        <dbReference type="SAM" id="Phobius"/>
    </source>
</evidence>
<feature type="signal peptide" evidence="2">
    <location>
        <begin position="1"/>
        <end position="25"/>
    </location>
</feature>
<sequence length="130" mass="14899">MVRYGDFVAQLLFVCFSSLFVVSSGDDVYKCIARCKLKYVNGDMDKPTEENCKSACEIQANTVKPGPLNCARSTSLTEWFYCHIWEVVGAVIAIQLLMILVYFIWWHCLSYSKRRYYRSVVAQEAEQSGP</sequence>
<dbReference type="VEuPathDB" id="CryptoDB:Cvel_16166"/>
<feature type="transmembrane region" description="Helical" evidence="1">
    <location>
        <begin position="84"/>
        <end position="105"/>
    </location>
</feature>
<keyword evidence="2" id="KW-0732">Signal</keyword>
<dbReference type="EMBL" id="CDMZ01000257">
    <property type="protein sequence ID" value="CEM10331.1"/>
    <property type="molecule type" value="Genomic_DNA"/>
</dbReference>
<keyword evidence="1" id="KW-0812">Transmembrane</keyword>
<proteinExistence type="predicted"/>
<accession>A0A0G4FCM5</accession>
<dbReference type="AlphaFoldDB" id="A0A0G4FCM5"/>
<evidence type="ECO:0000256" key="2">
    <source>
        <dbReference type="SAM" id="SignalP"/>
    </source>
</evidence>
<keyword evidence="1" id="KW-1133">Transmembrane helix</keyword>
<keyword evidence="1" id="KW-0472">Membrane</keyword>
<evidence type="ECO:0000313" key="3">
    <source>
        <dbReference type="EMBL" id="CEM10331.1"/>
    </source>
</evidence>
<gene>
    <name evidence="3" type="ORF">Cvel_16166</name>
</gene>
<name>A0A0G4FCM5_9ALVE</name>